<accession>A0AAT9LC52</accession>
<dbReference type="GO" id="GO:0003676">
    <property type="term" value="F:nucleic acid binding"/>
    <property type="evidence" value="ECO:0007669"/>
    <property type="project" value="InterPro"/>
</dbReference>
<evidence type="ECO:0000313" key="3">
    <source>
        <dbReference type="EMBL" id="QUL98656.1"/>
    </source>
</evidence>
<dbReference type="InterPro" id="IPR011990">
    <property type="entry name" value="TPR-like_helical_dom_sf"/>
</dbReference>
<dbReference type="Gene3D" id="3.30.420.10">
    <property type="entry name" value="Ribonuclease H-like superfamily/Ribonuclease H"/>
    <property type="match status" value="1"/>
</dbReference>
<dbReference type="PANTHER" id="PTHR38462:SF1">
    <property type="entry name" value="YPRB RIBONUCLEASE H-LIKE DOMAIN-CONTAINING PROTEIN"/>
    <property type="match status" value="1"/>
</dbReference>
<organism evidence="3">
    <name type="scientific">Candidatus Fermentithermobacillus carboniphilus</name>
    <dbReference type="NCBI Taxonomy" id="3085328"/>
    <lineage>
        <taxon>Bacteria</taxon>
        <taxon>Bacillati</taxon>
        <taxon>Bacillota</taxon>
        <taxon>Candidatus Fermentithermobacillia</taxon>
        <taxon>Candidatus Fermentithermobacillales</taxon>
        <taxon>Candidatus Fermentithermobacillaceae</taxon>
        <taxon>Candidatus Fermentithermobacillus</taxon>
    </lineage>
</organism>
<reference evidence="3" key="2">
    <citation type="journal article" date="2023" name="Biology">
        <title>Prokaryotic Life Associated with Coal-Fire Gas Vents Revealed by Metagenomics.</title>
        <authorList>
            <person name="Kadnikov V.V."/>
            <person name="Mardanov A.V."/>
            <person name="Beletsky A.V."/>
            <person name="Karnachuk O.V."/>
            <person name="Ravin N.V."/>
        </authorList>
    </citation>
    <scope>NUCLEOTIDE SEQUENCE</scope>
    <source>
        <strain evidence="3">Bu02</strain>
    </source>
</reference>
<dbReference type="EMBL" id="CP062796">
    <property type="protein sequence ID" value="QUL98656.1"/>
    <property type="molecule type" value="Genomic_DNA"/>
</dbReference>
<dbReference type="InterPro" id="IPR036397">
    <property type="entry name" value="RNaseH_sf"/>
</dbReference>
<gene>
    <name evidence="3" type="ORF">IMF26_00755</name>
</gene>
<dbReference type="KEGG" id="fcz:IMF26_00755"/>
<protein>
    <submittedName>
        <fullName evidence="3">Ribonuclease H-like domain-containing protein</fullName>
    </submittedName>
</protein>
<dbReference type="PANTHER" id="PTHR38462">
    <property type="entry name" value="EXONUCLEASE-LIKE PROTEIN"/>
    <property type="match status" value="1"/>
</dbReference>
<name>A0AAT9LC52_9FIRM</name>
<dbReference type="Gene3D" id="1.25.40.10">
    <property type="entry name" value="Tetratricopeptide repeat domain"/>
    <property type="match status" value="1"/>
</dbReference>
<feature type="compositionally biased region" description="Polar residues" evidence="1">
    <location>
        <begin position="25"/>
        <end position="34"/>
    </location>
</feature>
<evidence type="ECO:0000259" key="2">
    <source>
        <dbReference type="Pfam" id="PF13482"/>
    </source>
</evidence>
<sequence>MADKNIVEKLRKLIKELEAKTPVQPSFVWTPSDSGDSKERPAPRSEGLSPPPATSSASASRPGNIDYQQSSLAIEDYAGFKVFRSVYEPGLVPEFYPVPDDLLPGFDAIEPGISGTRGWLFLDIETTGLLGAATIPFLVGTGKWIGDRFELKQYFLASREAESLMLTEVRRALLEHDVLVTFNGKAFDIPLLNSRFVITAAGLPFLPRTHLDLMNVTRSFGKHPVFGFSLKESVRRFTGLERKNDIPGHMIPALYFIYERDGDISVLEPVFRHNRSDVLDMACLCRVFANFLQGLGGVFKDPVALEGAGKLHLRRGNLALARKCLLESCRNSPVFEETSATKWPETARSRLSGDRATLSVAIVGRMRLLAHVMRKQGDWDHAKEIWERVVSSGNGNVDDYLWLARYHEVVAHDLERAIALTQECISSLRARGKPVPPPLARRIRRLEKLRKRKARNLVSAGNEGE</sequence>
<dbReference type="Pfam" id="PF13482">
    <property type="entry name" value="RNase_H_2"/>
    <property type="match status" value="1"/>
</dbReference>
<reference evidence="3" key="1">
    <citation type="submission" date="2020-10" db="EMBL/GenBank/DDBJ databases">
        <authorList>
            <person name="Kadnikov V."/>
            <person name="Beletsky A.V."/>
            <person name="Mardanov A.V."/>
            <person name="Karnachuk O.V."/>
            <person name="Ravin N.V."/>
        </authorList>
    </citation>
    <scope>NUCLEOTIDE SEQUENCE</scope>
    <source>
        <strain evidence="3">Bu02</strain>
    </source>
</reference>
<feature type="region of interest" description="Disordered" evidence="1">
    <location>
        <begin position="25"/>
        <end position="62"/>
    </location>
</feature>
<dbReference type="InterPro" id="IPR012337">
    <property type="entry name" value="RNaseH-like_sf"/>
</dbReference>
<evidence type="ECO:0000256" key="1">
    <source>
        <dbReference type="SAM" id="MobiDB-lite"/>
    </source>
</evidence>
<dbReference type="SUPFAM" id="SSF48452">
    <property type="entry name" value="TPR-like"/>
    <property type="match status" value="1"/>
</dbReference>
<dbReference type="SUPFAM" id="SSF53098">
    <property type="entry name" value="Ribonuclease H-like"/>
    <property type="match status" value="1"/>
</dbReference>
<dbReference type="InterPro" id="IPR038720">
    <property type="entry name" value="YprB_RNase_H-like_dom"/>
</dbReference>
<proteinExistence type="predicted"/>
<feature type="domain" description="YprB ribonuclease H-like" evidence="2">
    <location>
        <begin position="120"/>
        <end position="284"/>
    </location>
</feature>
<dbReference type="AlphaFoldDB" id="A0AAT9LC52"/>